<comment type="caution">
    <text evidence="1">The sequence shown here is derived from an EMBL/GenBank/DDBJ whole genome shotgun (WGS) entry which is preliminary data.</text>
</comment>
<dbReference type="Proteomes" id="UP001558850">
    <property type="component" value="Unassembled WGS sequence"/>
</dbReference>
<accession>A0ACC6U6G7</accession>
<proteinExistence type="predicted"/>
<name>A0ACC6U6G7_9BURK</name>
<evidence type="ECO:0000313" key="1">
    <source>
        <dbReference type="EMBL" id="MEX3935082.1"/>
    </source>
</evidence>
<sequence length="433" mass="48582">MASFRDGPLTMKLQYCRKKGNLLFFRRRVPLDLREQLGKDYFVASLGTADPREALPLIRAWLKKTDKEWGELRSPTRAGTLQRARQLLAEYGVDPVAPAEGPLWAFEDVLAETQGDRDVLPEPHRTALQVLQGVREFTLEDAIDEYVAARPGDATRAERALRYLKSYLGGDRDIRKLRRVDVNGFVQHLLGQDMSTTTVQRYLTPLKAAFGRAIRENELKCENVFARVEIPQMGKDKVDREVFTLDQYRALDAALNAHPQDTLRSILLVVSETGARLAEIVGLAKADLKLDATPPHIALKPHPWRPLKTPGSTRKIPLTDRARDSLRAAKERTSDHVHLYPQYSTAEGTRTDSVSAALVKWVRTREGLKDTRLGNHSLRHGMKDLLRSIKCPAEAADQIIGHATPGMGANYGEGYPLEMLYAWIIAANAKKTP</sequence>
<protein>
    <submittedName>
        <fullName evidence="1">DUF6538 domain-containing protein</fullName>
    </submittedName>
</protein>
<organism evidence="1 2">
    <name type="scientific">Paraburkholderia phymatum</name>
    <dbReference type="NCBI Taxonomy" id="148447"/>
    <lineage>
        <taxon>Bacteria</taxon>
        <taxon>Pseudomonadati</taxon>
        <taxon>Pseudomonadota</taxon>
        <taxon>Betaproteobacteria</taxon>
        <taxon>Burkholderiales</taxon>
        <taxon>Burkholderiaceae</taxon>
        <taxon>Paraburkholderia</taxon>
    </lineage>
</organism>
<keyword evidence="2" id="KW-1185">Reference proteome</keyword>
<reference evidence="1" key="1">
    <citation type="submission" date="2024-07" db="EMBL/GenBank/DDBJ databases">
        <title>A survey of Mimosa microsymbionts across Brazilian biomes reveals a high diversity of Paraburkholderia nodulating endemic species, but also that Cupriavidus is common as a symbiont of widespread species.</title>
        <authorList>
            <person name="Rouws L."/>
            <person name="Barauna A."/>
            <person name="Beukes C."/>
            <person name="Rouws J.R.C."/>
            <person name="De Faria S.M."/>
            <person name="Gross E."/>
            <person name="Bueno Dos Reis Junior F."/>
            <person name="Simon M.F."/>
            <person name="Maluk M."/>
            <person name="Odee D.W."/>
            <person name="Kenicer G."/>
            <person name="Young J.P.W."/>
            <person name="Reis V.M."/>
            <person name="Zilli J."/>
            <person name="James E.K."/>
        </authorList>
    </citation>
    <scope>NUCLEOTIDE SEQUENCE</scope>
    <source>
        <strain evidence="1">EG181B</strain>
    </source>
</reference>
<dbReference type="EMBL" id="JBFRCH010000017">
    <property type="protein sequence ID" value="MEX3935082.1"/>
    <property type="molecule type" value="Genomic_DNA"/>
</dbReference>
<evidence type="ECO:0000313" key="2">
    <source>
        <dbReference type="Proteomes" id="UP001558850"/>
    </source>
</evidence>
<gene>
    <name evidence="1" type="ORF">AB4Y32_25375</name>
</gene>